<gene>
    <name evidence="2" type="ORF">Fot_42200</name>
</gene>
<evidence type="ECO:0000256" key="1">
    <source>
        <dbReference type="SAM" id="Coils"/>
    </source>
</evidence>
<sequence>MSSTNTMLGSENEALWSKVETLMANKCTLKEKLQAATEEVRKAYSRATAAETEKYEVVAARRMATTVENNVVVVNHDYDVMVTEKKRWLVEATNELEKARKELVAVKTMKA</sequence>
<organism evidence="2 3">
    <name type="scientific">Forsythia ovata</name>
    <dbReference type="NCBI Taxonomy" id="205694"/>
    <lineage>
        <taxon>Eukaryota</taxon>
        <taxon>Viridiplantae</taxon>
        <taxon>Streptophyta</taxon>
        <taxon>Embryophyta</taxon>
        <taxon>Tracheophyta</taxon>
        <taxon>Spermatophyta</taxon>
        <taxon>Magnoliopsida</taxon>
        <taxon>eudicotyledons</taxon>
        <taxon>Gunneridae</taxon>
        <taxon>Pentapetalae</taxon>
        <taxon>asterids</taxon>
        <taxon>lamiids</taxon>
        <taxon>Lamiales</taxon>
        <taxon>Oleaceae</taxon>
        <taxon>Forsythieae</taxon>
        <taxon>Forsythia</taxon>
    </lineage>
</organism>
<evidence type="ECO:0000313" key="2">
    <source>
        <dbReference type="EMBL" id="KAL2488908.1"/>
    </source>
</evidence>
<name>A0ABD1RKJ6_9LAMI</name>
<proteinExistence type="predicted"/>
<feature type="coiled-coil region" evidence="1">
    <location>
        <begin position="82"/>
        <end position="109"/>
    </location>
</feature>
<dbReference type="AlphaFoldDB" id="A0ABD1RKJ6"/>
<keyword evidence="3" id="KW-1185">Reference proteome</keyword>
<protein>
    <submittedName>
        <fullName evidence="2">Uncharacterized protein</fullName>
    </submittedName>
</protein>
<reference evidence="3" key="1">
    <citation type="submission" date="2024-07" db="EMBL/GenBank/DDBJ databases">
        <title>Two chromosome-level genome assemblies of Korean endemic species Abeliophyllum distichum and Forsythia ovata (Oleaceae).</title>
        <authorList>
            <person name="Jang H."/>
        </authorList>
    </citation>
    <scope>NUCLEOTIDE SEQUENCE [LARGE SCALE GENOMIC DNA]</scope>
</reference>
<evidence type="ECO:0000313" key="3">
    <source>
        <dbReference type="Proteomes" id="UP001604277"/>
    </source>
</evidence>
<keyword evidence="1" id="KW-0175">Coiled coil</keyword>
<dbReference type="Proteomes" id="UP001604277">
    <property type="component" value="Unassembled WGS sequence"/>
</dbReference>
<comment type="caution">
    <text evidence="2">The sequence shown here is derived from an EMBL/GenBank/DDBJ whole genome shotgun (WGS) entry which is preliminary data.</text>
</comment>
<dbReference type="EMBL" id="JBFOLJ010000012">
    <property type="protein sequence ID" value="KAL2488908.1"/>
    <property type="molecule type" value="Genomic_DNA"/>
</dbReference>
<accession>A0ABD1RKJ6</accession>